<evidence type="ECO:0000313" key="2">
    <source>
        <dbReference type="Proteomes" id="UP000002433"/>
    </source>
</evidence>
<protein>
    <submittedName>
        <fullName evidence="1">Uncharacterized protein</fullName>
    </submittedName>
</protein>
<sequence length="44" mass="4767">MLFSRSFCVAQKKTIPVCLASSDDLGLALLDFCLKNTSSLEGDK</sequence>
<dbReference type="EMBL" id="CP000259">
    <property type="protein sequence ID" value="ABF31537.1"/>
    <property type="molecule type" value="Genomic_DNA"/>
</dbReference>
<accession>Q1JN62</accession>
<proteinExistence type="predicted"/>
<name>Q1JN62_STRPC</name>
<reference evidence="1 2" key="1">
    <citation type="journal article" date="2006" name="Proc. Natl. Acad. Sci. U.S.A.">
        <title>Molecular genetic anatomy of inter- and intraserotype variation in the human bacterial pathogen group A Streptococcus.</title>
        <authorList>
            <person name="Beres S.B."/>
            <person name="Richter E.W."/>
            <person name="Nagiec M.J."/>
            <person name="Sumby P."/>
            <person name="Porcella S.F."/>
            <person name="DeLeo F.R."/>
            <person name="Musser J.M."/>
        </authorList>
    </citation>
    <scope>NUCLEOTIDE SEQUENCE [LARGE SCALE GENOMIC DNA]</scope>
    <source>
        <strain evidence="1 2">MGAS9429</strain>
    </source>
</reference>
<dbReference type="Proteomes" id="UP000002433">
    <property type="component" value="Chromosome"/>
</dbReference>
<dbReference type="KEGG" id="spk:MGAS9429_Spy0349"/>
<dbReference type="AlphaFoldDB" id="Q1JN62"/>
<organism evidence="1 2">
    <name type="scientific">Streptococcus pyogenes serotype M12 (strain MGAS9429)</name>
    <dbReference type="NCBI Taxonomy" id="370551"/>
    <lineage>
        <taxon>Bacteria</taxon>
        <taxon>Bacillati</taxon>
        <taxon>Bacillota</taxon>
        <taxon>Bacilli</taxon>
        <taxon>Lactobacillales</taxon>
        <taxon>Streptococcaceae</taxon>
        <taxon>Streptococcus</taxon>
    </lineage>
</organism>
<dbReference type="HOGENOM" id="CLU_218454_0_0_9"/>
<gene>
    <name evidence="1" type="ordered locus">MGAS9429_Spy0349</name>
</gene>
<evidence type="ECO:0000313" key="1">
    <source>
        <dbReference type="EMBL" id="ABF31537.1"/>
    </source>
</evidence>